<evidence type="ECO:0000313" key="2">
    <source>
        <dbReference type="Proteomes" id="UP001233999"/>
    </source>
</evidence>
<name>A0AAD8EQ25_DIPPU</name>
<reference evidence="1" key="1">
    <citation type="journal article" date="2023" name="IScience">
        <title>Live-bearing cockroach genome reveals convergent evolutionary mechanisms linked to viviparity in insects and beyond.</title>
        <authorList>
            <person name="Fouks B."/>
            <person name="Harrison M.C."/>
            <person name="Mikhailova A.A."/>
            <person name="Marchal E."/>
            <person name="English S."/>
            <person name="Carruthers M."/>
            <person name="Jennings E.C."/>
            <person name="Chiamaka E.L."/>
            <person name="Frigard R.A."/>
            <person name="Pippel M."/>
            <person name="Attardo G.M."/>
            <person name="Benoit J.B."/>
            <person name="Bornberg-Bauer E."/>
            <person name="Tobe S.S."/>
        </authorList>
    </citation>
    <scope>NUCLEOTIDE SEQUENCE</scope>
    <source>
        <strain evidence="1">Stay&amp;Tobe</strain>
    </source>
</reference>
<proteinExistence type="predicted"/>
<comment type="caution">
    <text evidence="1">The sequence shown here is derived from an EMBL/GenBank/DDBJ whole genome shotgun (WGS) entry which is preliminary data.</text>
</comment>
<dbReference type="Proteomes" id="UP001233999">
    <property type="component" value="Unassembled WGS sequence"/>
</dbReference>
<keyword evidence="2" id="KW-1185">Reference proteome</keyword>
<reference evidence="1" key="2">
    <citation type="submission" date="2023-05" db="EMBL/GenBank/DDBJ databases">
        <authorList>
            <person name="Fouks B."/>
        </authorList>
    </citation>
    <scope>NUCLEOTIDE SEQUENCE</scope>
    <source>
        <strain evidence="1">Stay&amp;Tobe</strain>
        <tissue evidence="1">Testes</tissue>
    </source>
</reference>
<dbReference type="EMBL" id="JASPKZ010001587">
    <property type="protein sequence ID" value="KAJ9597717.1"/>
    <property type="molecule type" value="Genomic_DNA"/>
</dbReference>
<organism evidence="1 2">
    <name type="scientific">Diploptera punctata</name>
    <name type="common">Pacific beetle cockroach</name>
    <dbReference type="NCBI Taxonomy" id="6984"/>
    <lineage>
        <taxon>Eukaryota</taxon>
        <taxon>Metazoa</taxon>
        <taxon>Ecdysozoa</taxon>
        <taxon>Arthropoda</taxon>
        <taxon>Hexapoda</taxon>
        <taxon>Insecta</taxon>
        <taxon>Pterygota</taxon>
        <taxon>Neoptera</taxon>
        <taxon>Polyneoptera</taxon>
        <taxon>Dictyoptera</taxon>
        <taxon>Blattodea</taxon>
        <taxon>Blaberoidea</taxon>
        <taxon>Blaberidae</taxon>
        <taxon>Diplopterinae</taxon>
        <taxon>Diploptera</taxon>
    </lineage>
</organism>
<accession>A0AAD8EQ25</accession>
<evidence type="ECO:0000313" key="1">
    <source>
        <dbReference type="EMBL" id="KAJ9597717.1"/>
    </source>
</evidence>
<dbReference type="AlphaFoldDB" id="A0AAD8EQ25"/>
<gene>
    <name evidence="1" type="ORF">L9F63_011427</name>
</gene>
<protein>
    <submittedName>
        <fullName evidence="1">Uncharacterized protein</fullName>
    </submittedName>
</protein>
<sequence length="93" mass="10520">VDLTTQHSGWELATYNEEGKGGTSHSQGKEVATYFTVSELISIFSSLWSTGGVSKFTSSSFLFFWMWIFFPDYQAWAATADLSTSPFFTFLRF</sequence>
<feature type="non-terminal residue" evidence="1">
    <location>
        <position position="93"/>
    </location>
</feature>
<feature type="non-terminal residue" evidence="1">
    <location>
        <position position="1"/>
    </location>
</feature>